<feature type="region of interest" description="Disordered" evidence="1">
    <location>
        <begin position="471"/>
        <end position="706"/>
    </location>
</feature>
<feature type="compositionally biased region" description="Basic and acidic residues" evidence="1">
    <location>
        <begin position="496"/>
        <end position="530"/>
    </location>
</feature>
<feature type="region of interest" description="Disordered" evidence="1">
    <location>
        <begin position="787"/>
        <end position="809"/>
    </location>
</feature>
<feature type="compositionally biased region" description="Basic and acidic residues" evidence="1">
    <location>
        <begin position="217"/>
        <end position="230"/>
    </location>
</feature>
<feature type="compositionally biased region" description="Basic and acidic residues" evidence="1">
    <location>
        <begin position="673"/>
        <end position="685"/>
    </location>
</feature>
<reference evidence="3" key="1">
    <citation type="submission" date="2023-10" db="EMBL/GenBank/DDBJ databases">
        <title>Genome assemblies of two species of porcelain crab, Petrolisthes cinctipes and Petrolisthes manimaculis (Anomura: Porcellanidae).</title>
        <authorList>
            <person name="Angst P."/>
        </authorList>
    </citation>
    <scope>NUCLEOTIDE SEQUENCE</scope>
    <source>
        <strain evidence="3">PB745_01</strain>
        <tissue evidence="3">Gill</tissue>
    </source>
</reference>
<dbReference type="GO" id="GO:0017124">
    <property type="term" value="F:SH3 domain binding"/>
    <property type="evidence" value="ECO:0007669"/>
    <property type="project" value="TreeGrafter"/>
</dbReference>
<feature type="domain" description="PH" evidence="2">
    <location>
        <begin position="354"/>
        <end position="465"/>
    </location>
</feature>
<feature type="compositionally biased region" description="Basic and acidic residues" evidence="1">
    <location>
        <begin position="54"/>
        <end position="73"/>
    </location>
</feature>
<feature type="compositionally biased region" description="Basic and acidic residues" evidence="1">
    <location>
        <begin position="787"/>
        <end position="800"/>
    </location>
</feature>
<dbReference type="InterPro" id="IPR011993">
    <property type="entry name" value="PH-like_dom_sf"/>
</dbReference>
<dbReference type="PANTHER" id="PTHR15126:SF4">
    <property type="entry name" value="SH3 DOMAIN-BINDING PROTEIN 2"/>
    <property type="match status" value="1"/>
</dbReference>
<name>A0AAE1F4I0_PETCI</name>
<dbReference type="Proteomes" id="UP001286313">
    <property type="component" value="Unassembled WGS sequence"/>
</dbReference>
<keyword evidence="4" id="KW-1185">Reference proteome</keyword>
<feature type="compositionally biased region" description="Basic and acidic residues" evidence="1">
    <location>
        <begin position="155"/>
        <end position="196"/>
    </location>
</feature>
<feature type="compositionally biased region" description="Acidic residues" evidence="1">
    <location>
        <begin position="686"/>
        <end position="695"/>
    </location>
</feature>
<feature type="compositionally biased region" description="Low complexity" evidence="1">
    <location>
        <begin position="548"/>
        <end position="561"/>
    </location>
</feature>
<feature type="compositionally biased region" description="Polar residues" evidence="1">
    <location>
        <begin position="39"/>
        <end position="53"/>
    </location>
</feature>
<comment type="caution">
    <text evidence="3">The sequence shown here is derived from an EMBL/GenBank/DDBJ whole genome shotgun (WGS) entry which is preliminary data.</text>
</comment>
<sequence length="809" mass="90022">MCDSEDQGTNGGSPKIQRRSSDSTDVVVPPKDSVGNGDAGNQTTPTEVTSETISSHEHLKESYTTNEKDKELEDITQGDSNPKDVSQDDQEIIEVIPEDPSTEDKSQKDSECNEETEEEHGQNNGEKDDQELQKELQIEHPPSDCDTQESQDLVDGVHRNLRDSRDSMKEEPSGEESKKLEKDPKLEKSTGTKDTPEEIEALEIVKVSTRTQLESPRVSRGERQSRESCDGVRASSSGHDDGSNEVEGVDPFSVAPGTVTQPSRPTKSVNFKEDIPTENGGSPHSSTPHHSHQREEVEKEEEEEEDKEEEKKEDKKPSRHKALGDGNPVYRLSMKLSPNLFNMMDIPGASQHVEVEKAGYLNKLSGRSFPYIPQWKRRYCVLSKGRLYYYEREDSRQGEKANGVINLEYFDQVTEAAPKECKKATNVFIITSQDRSFFDPGRHLFSADTLPDMKDWIRRLQAALEQIRNNNRPAAAAITTTPTSMSAAGKESGKKRKEESSSSVAETKEDRENHTSSTKDRKKKKEDSQRPRKSARTGVSSETQTSMADTACEQEATTAAQNMATSPKGGIQLPGLSTHKPKPAVKDDKPVQKPAAVTRSQGKNEDLPQAGPTLSCVTKLRVKGPSGRRAPQSQRRTMAAALKQRASSLSALEHHDAGDNRSDTSKGWSGSQRDSRTPDGDLKEEEKEEEEEEEQKVEISSPERQVVFDDIDNDLFFKSRLSEGGDVMGNGDGTCNNNSKKGKGQSSTLRVNFEDRDHRRSNSHSRSGTLSNKLTRFISFKRTRFESKEPAAAEHPDMVEQSRWSCSIL</sequence>
<feature type="compositionally biased region" description="Polar residues" evidence="1">
    <location>
        <begin position="258"/>
        <end position="269"/>
    </location>
</feature>
<feature type="compositionally biased region" description="Acidic residues" evidence="1">
    <location>
        <begin position="87"/>
        <end position="101"/>
    </location>
</feature>
<gene>
    <name evidence="3" type="ORF">Pcinc_027202</name>
</gene>
<evidence type="ECO:0000256" key="1">
    <source>
        <dbReference type="SAM" id="MobiDB-lite"/>
    </source>
</evidence>
<evidence type="ECO:0000313" key="3">
    <source>
        <dbReference type="EMBL" id="KAK3867330.1"/>
    </source>
</evidence>
<proteinExistence type="predicted"/>
<feature type="compositionally biased region" description="Polar residues" evidence="1">
    <location>
        <begin position="733"/>
        <end position="750"/>
    </location>
</feature>
<dbReference type="PANTHER" id="PTHR15126">
    <property type="entry name" value="SH3-BINDING"/>
    <property type="match status" value="1"/>
</dbReference>
<feature type="compositionally biased region" description="Acidic residues" evidence="1">
    <location>
        <begin position="298"/>
        <end position="308"/>
    </location>
</feature>
<dbReference type="SUPFAM" id="SSF50729">
    <property type="entry name" value="PH domain-like"/>
    <property type="match status" value="1"/>
</dbReference>
<dbReference type="SMART" id="SM00233">
    <property type="entry name" value="PH"/>
    <property type="match status" value="1"/>
</dbReference>
<dbReference type="Gene3D" id="2.30.29.30">
    <property type="entry name" value="Pleckstrin-homology domain (PH domain)/Phosphotyrosine-binding domain (PTB)"/>
    <property type="match status" value="1"/>
</dbReference>
<dbReference type="GO" id="GO:0007165">
    <property type="term" value="P:signal transduction"/>
    <property type="evidence" value="ECO:0007669"/>
    <property type="project" value="InterPro"/>
</dbReference>
<organism evidence="3 4">
    <name type="scientific">Petrolisthes cinctipes</name>
    <name type="common">Flat porcelain crab</name>
    <dbReference type="NCBI Taxonomy" id="88211"/>
    <lineage>
        <taxon>Eukaryota</taxon>
        <taxon>Metazoa</taxon>
        <taxon>Ecdysozoa</taxon>
        <taxon>Arthropoda</taxon>
        <taxon>Crustacea</taxon>
        <taxon>Multicrustacea</taxon>
        <taxon>Malacostraca</taxon>
        <taxon>Eumalacostraca</taxon>
        <taxon>Eucarida</taxon>
        <taxon>Decapoda</taxon>
        <taxon>Pleocyemata</taxon>
        <taxon>Anomura</taxon>
        <taxon>Galatheoidea</taxon>
        <taxon>Porcellanidae</taxon>
        <taxon>Petrolisthes</taxon>
    </lineage>
</organism>
<evidence type="ECO:0000313" key="4">
    <source>
        <dbReference type="Proteomes" id="UP001286313"/>
    </source>
</evidence>
<protein>
    <recommendedName>
        <fullName evidence="2">PH domain-containing protein</fullName>
    </recommendedName>
</protein>
<feature type="compositionally biased region" description="Basic and acidic residues" evidence="1">
    <location>
        <begin position="652"/>
        <end position="664"/>
    </location>
</feature>
<accession>A0AAE1F4I0</accession>
<dbReference type="InterPro" id="IPR001849">
    <property type="entry name" value="PH_domain"/>
</dbReference>
<feature type="region of interest" description="Disordered" evidence="1">
    <location>
        <begin position="721"/>
        <end position="770"/>
    </location>
</feature>
<evidence type="ECO:0000259" key="2">
    <source>
        <dbReference type="PROSITE" id="PS50003"/>
    </source>
</evidence>
<dbReference type="PROSITE" id="PS50003">
    <property type="entry name" value="PH_DOMAIN"/>
    <property type="match status" value="1"/>
</dbReference>
<dbReference type="InterPro" id="IPR035848">
    <property type="entry name" value="SH3BP2"/>
</dbReference>
<dbReference type="AlphaFoldDB" id="A0AAE1F4I0"/>
<feature type="compositionally biased region" description="Low complexity" evidence="1">
    <location>
        <begin position="471"/>
        <end position="490"/>
    </location>
</feature>
<feature type="compositionally biased region" description="Basic and acidic residues" evidence="1">
    <location>
        <begin position="119"/>
        <end position="143"/>
    </location>
</feature>
<dbReference type="Pfam" id="PF00169">
    <property type="entry name" value="PH"/>
    <property type="match status" value="1"/>
</dbReference>
<dbReference type="EMBL" id="JAWQEG010003229">
    <property type="protein sequence ID" value="KAK3867330.1"/>
    <property type="molecule type" value="Genomic_DNA"/>
</dbReference>
<feature type="compositionally biased region" description="Basic and acidic residues" evidence="1">
    <location>
        <begin position="102"/>
        <end position="111"/>
    </location>
</feature>
<feature type="compositionally biased region" description="Polar residues" evidence="1">
    <location>
        <begin position="537"/>
        <end position="547"/>
    </location>
</feature>
<feature type="region of interest" description="Disordered" evidence="1">
    <location>
        <begin position="1"/>
        <end position="329"/>
    </location>
</feature>